<evidence type="ECO:0000256" key="4">
    <source>
        <dbReference type="ARBA" id="ARBA00023098"/>
    </source>
</evidence>
<evidence type="ECO:0000313" key="8">
    <source>
        <dbReference type="EMBL" id="KRG19006.1"/>
    </source>
</evidence>
<dbReference type="PANTHER" id="PTHR10434">
    <property type="entry name" value="1-ACYL-SN-GLYCEROL-3-PHOSPHATE ACYLTRANSFERASE"/>
    <property type="match status" value="1"/>
</dbReference>
<organism evidence="8">
    <name type="scientific">Candidatus Berkiella cookevillensis</name>
    <dbReference type="NCBI Taxonomy" id="437022"/>
    <lineage>
        <taxon>Bacteria</taxon>
        <taxon>Pseudomonadati</taxon>
        <taxon>Pseudomonadota</taxon>
        <taxon>Gammaproteobacteria</taxon>
        <taxon>Candidatus Berkiellales</taxon>
        <taxon>Candidatus Berkiellaceae</taxon>
        <taxon>Candidatus Berkiella</taxon>
    </lineage>
</organism>
<dbReference type="PANTHER" id="PTHR10434:SF64">
    <property type="entry name" value="1-ACYL-SN-GLYCEROL-3-PHOSPHATE ACYLTRANSFERASE-RELATED"/>
    <property type="match status" value="1"/>
</dbReference>
<reference evidence="8" key="1">
    <citation type="submission" date="2015-09" db="EMBL/GenBank/DDBJ databases">
        <title>Draft Genome Sequences of Two Novel Amoeba-resistant Intranuclear Bacteria, Candidatus Berkiella cookevillensis and Candidatus Berkiella aquae.</title>
        <authorList>
            <person name="Mehari Y.T."/>
            <person name="Arivett B.A."/>
            <person name="Farone A.L."/>
            <person name="Gunderson J.H."/>
            <person name="Farone M.B."/>
        </authorList>
    </citation>
    <scope>NUCLEOTIDE SEQUENCE [LARGE SCALE GENOMIC DNA]</scope>
    <source>
        <strain evidence="8">CC99</strain>
    </source>
</reference>
<dbReference type="AlphaFoldDB" id="A0A0Q9YQJ8"/>
<keyword evidence="6" id="KW-0472">Membrane</keyword>
<dbReference type="CDD" id="cd07989">
    <property type="entry name" value="LPLAT_AGPAT-like"/>
    <property type="match status" value="1"/>
</dbReference>
<dbReference type="EC" id="2.3.1.51" evidence="8"/>
<evidence type="ECO:0000313" key="9">
    <source>
        <dbReference type="EMBL" id="MCS5709357.1"/>
    </source>
</evidence>
<evidence type="ECO:0000256" key="6">
    <source>
        <dbReference type="SAM" id="Phobius"/>
    </source>
</evidence>
<dbReference type="STRING" id="437022.CC99x_00996"/>
<keyword evidence="5 8" id="KW-0012">Acyltransferase</keyword>
<proteinExistence type="predicted"/>
<evidence type="ECO:0000256" key="2">
    <source>
        <dbReference type="ARBA" id="ARBA00022516"/>
    </source>
</evidence>
<dbReference type="GO" id="GO:0006654">
    <property type="term" value="P:phosphatidic acid biosynthetic process"/>
    <property type="evidence" value="ECO:0007669"/>
    <property type="project" value="TreeGrafter"/>
</dbReference>
<dbReference type="Proteomes" id="UP000051494">
    <property type="component" value="Unassembled WGS sequence"/>
</dbReference>
<evidence type="ECO:0000256" key="5">
    <source>
        <dbReference type="ARBA" id="ARBA00023315"/>
    </source>
</evidence>
<dbReference type="GO" id="GO:0003841">
    <property type="term" value="F:1-acylglycerol-3-phosphate O-acyltransferase activity"/>
    <property type="evidence" value="ECO:0007669"/>
    <property type="project" value="UniProtKB-EC"/>
</dbReference>
<keyword evidence="6" id="KW-1133">Transmembrane helix</keyword>
<keyword evidence="3 8" id="KW-0808">Transferase</keyword>
<comment type="pathway">
    <text evidence="1">Lipid metabolism.</text>
</comment>
<keyword evidence="2" id="KW-0444">Lipid biosynthesis</keyword>
<evidence type="ECO:0000256" key="1">
    <source>
        <dbReference type="ARBA" id="ARBA00005189"/>
    </source>
</evidence>
<dbReference type="Pfam" id="PF01553">
    <property type="entry name" value="Acyltransferase"/>
    <property type="match status" value="1"/>
</dbReference>
<sequence>MILSISYFIRTLIGLIDLTLLTGLLYLSSYLPKKIIKKWYSPVFHYWCNVFARALRVDLFLHQKNHKPLPKQYILIANHPSAFEDVGMPALFKARFLAKKEVEHWPIVGRISRAAGTLYFDRENKESRQDASNRLLDTLKAGDSIGIYPEGGCKGRRIYTPFRFGIFEVAIQSGIPLLPVFIHYEAQESFEWQHQHLLYKLWMIITAQNRRANYYVYDAIDPKNFKNKQELCHYVEQRYLDWQRRYLD</sequence>
<dbReference type="EMBL" id="LKHV02000001">
    <property type="protein sequence ID" value="MCS5709357.1"/>
    <property type="molecule type" value="Genomic_DNA"/>
</dbReference>
<keyword evidence="6" id="KW-0812">Transmembrane</keyword>
<dbReference type="SUPFAM" id="SSF69593">
    <property type="entry name" value="Glycerol-3-phosphate (1)-acyltransferase"/>
    <property type="match status" value="1"/>
</dbReference>
<evidence type="ECO:0000256" key="3">
    <source>
        <dbReference type="ARBA" id="ARBA00022679"/>
    </source>
</evidence>
<dbReference type="RefSeq" id="WP_057624122.1">
    <property type="nucleotide sequence ID" value="NZ_LKHV02000001.1"/>
</dbReference>
<keyword evidence="10" id="KW-1185">Reference proteome</keyword>
<protein>
    <submittedName>
        <fullName evidence="8">1-acyl-sn-glycerol-3-phosphate acyltransferase</fullName>
        <ecNumber evidence="8">2.3.1.51</ecNumber>
    </submittedName>
</protein>
<dbReference type="OrthoDB" id="5290997at2"/>
<gene>
    <name evidence="8" type="primary">plsC</name>
    <name evidence="8" type="ORF">CC99x_00996</name>
    <name evidence="9" type="ORF">CC99x_010620</name>
</gene>
<accession>A0A0Q9YQJ8</accession>
<feature type="transmembrane region" description="Helical" evidence="6">
    <location>
        <begin position="6"/>
        <end position="27"/>
    </location>
</feature>
<dbReference type="SMART" id="SM00563">
    <property type="entry name" value="PlsC"/>
    <property type="match status" value="1"/>
</dbReference>
<evidence type="ECO:0000259" key="7">
    <source>
        <dbReference type="SMART" id="SM00563"/>
    </source>
</evidence>
<reference evidence="9" key="3">
    <citation type="submission" date="2021-06" db="EMBL/GenBank/DDBJ databases">
        <title>Genomic Description and Analysis of Intracellular Bacteria, Candidatus Berkiella cookevillensis and Candidatus Berkiella aquae.</title>
        <authorList>
            <person name="Kidane D.T."/>
            <person name="Mehari Y.T."/>
            <person name="Rice F.C."/>
            <person name="Arivett B.A."/>
            <person name="Farone A.L."/>
            <person name="Berk S.G."/>
            <person name="Farone M.B."/>
        </authorList>
    </citation>
    <scope>NUCLEOTIDE SEQUENCE</scope>
    <source>
        <strain evidence="9">CC99</strain>
    </source>
</reference>
<keyword evidence="4" id="KW-0443">Lipid metabolism</keyword>
<dbReference type="EMBL" id="LKHV01000004">
    <property type="protein sequence ID" value="KRG19006.1"/>
    <property type="molecule type" value="Genomic_DNA"/>
</dbReference>
<reference evidence="9" key="2">
    <citation type="journal article" date="2016" name="Genome Announc.">
        <title>Draft Genome Sequences of Two Novel Amoeba-Resistant Intranuclear Bacteria, 'Candidatus Berkiella cookevillensis' and 'Candidatus Berkiella aquae'.</title>
        <authorList>
            <person name="Mehari Y.T."/>
            <person name="Arivett B.A."/>
            <person name="Farone A.L."/>
            <person name="Gunderson J.H."/>
            <person name="Farone M.B."/>
        </authorList>
    </citation>
    <scope>NUCLEOTIDE SEQUENCE</scope>
    <source>
        <strain evidence="9">CC99</strain>
    </source>
</reference>
<comment type="caution">
    <text evidence="8">The sequence shown here is derived from an EMBL/GenBank/DDBJ whole genome shotgun (WGS) entry which is preliminary data.</text>
</comment>
<dbReference type="InterPro" id="IPR002123">
    <property type="entry name" value="Plipid/glycerol_acylTrfase"/>
</dbReference>
<feature type="domain" description="Phospholipid/glycerol acyltransferase" evidence="7">
    <location>
        <begin position="73"/>
        <end position="185"/>
    </location>
</feature>
<evidence type="ECO:0000313" key="10">
    <source>
        <dbReference type="Proteomes" id="UP000051494"/>
    </source>
</evidence>
<name>A0A0Q9YQJ8_9GAMM</name>